<dbReference type="PANTHER" id="PTHR37539:SF1">
    <property type="entry name" value="ER-BOUND OXYGENASE MPAB_MPAB'_RUBBER OXYGENASE CATALYTIC DOMAIN-CONTAINING PROTEIN"/>
    <property type="match status" value="1"/>
</dbReference>
<dbReference type="Proteomes" id="UP000294558">
    <property type="component" value="Unassembled WGS sequence"/>
</dbReference>
<name>A0A4R7HZQ5_9ACTN</name>
<dbReference type="InterPro" id="IPR037473">
    <property type="entry name" value="Lcp-like"/>
</dbReference>
<sequence>MGSDTQIDREAWVYADDVVRQRDEIPGVYGNVDFTIVPERYDAEATVDDERFAPHRAAVERVFEQPELQRLIRDATMRGDRFADAYAALIPEFGFRTLVEMLETACEQGVDAVDDAPQELRDLIGAMEATPDWVDMELVERGAAAERIGMATATPFAIRGAFLATFLNKYAALPMTMTGTLSDEAAAKRVFETASFFTATTLPGALRRDGKGFEAAAKVRLMHSMVRFHLLSSGKWDVATYGTPIPQVDQMPAGLIGVFLMSAEVLRKGRTEFTDAERARVELSRYRCFLLGLPENLLGETPQEIVDLMTARHVSLVEGYDDEICGSLVRGTMEVDLFDTSTVRGKVHAWLENGFSRFVLIKSFLGGDAERAESIGITFSTGEKVAAGAALGAITAKTLFYTYGLKAPVVGDRIDRRLNARIATLLDRYGHADFVTDADQYKLSAA</sequence>
<dbReference type="AlphaFoldDB" id="A0A4R7HZQ5"/>
<evidence type="ECO:0000313" key="2">
    <source>
        <dbReference type="Proteomes" id="UP000294558"/>
    </source>
</evidence>
<accession>A0A4R7HZQ5</accession>
<comment type="caution">
    <text evidence="1">The sequence shown here is derived from an EMBL/GenBank/DDBJ whole genome shotgun (WGS) entry which is preliminary data.</text>
</comment>
<dbReference type="EMBL" id="SOAU01000001">
    <property type="protein sequence ID" value="TDT16737.1"/>
    <property type="molecule type" value="Genomic_DNA"/>
</dbReference>
<dbReference type="RefSeq" id="WP_133869081.1">
    <property type="nucleotide sequence ID" value="NZ_SOAU01000001.1"/>
</dbReference>
<organism evidence="1 2">
    <name type="scientific">Ilumatobacter fluminis</name>
    <dbReference type="NCBI Taxonomy" id="467091"/>
    <lineage>
        <taxon>Bacteria</taxon>
        <taxon>Bacillati</taxon>
        <taxon>Actinomycetota</taxon>
        <taxon>Acidimicrobiia</taxon>
        <taxon>Acidimicrobiales</taxon>
        <taxon>Ilumatobacteraceae</taxon>
        <taxon>Ilumatobacter</taxon>
    </lineage>
</organism>
<evidence type="ECO:0000313" key="1">
    <source>
        <dbReference type="EMBL" id="TDT16737.1"/>
    </source>
</evidence>
<proteinExistence type="predicted"/>
<protein>
    <submittedName>
        <fullName evidence="1">Uncharacterized protein DUF2236</fullName>
    </submittedName>
</protein>
<dbReference type="PANTHER" id="PTHR37539">
    <property type="entry name" value="SECRETED PROTEIN-RELATED"/>
    <property type="match status" value="1"/>
</dbReference>
<reference evidence="1 2" key="1">
    <citation type="submission" date="2019-03" db="EMBL/GenBank/DDBJ databases">
        <title>Sequencing the genomes of 1000 actinobacteria strains.</title>
        <authorList>
            <person name="Klenk H.-P."/>
        </authorList>
    </citation>
    <scope>NUCLEOTIDE SEQUENCE [LARGE SCALE GENOMIC DNA]</scope>
    <source>
        <strain evidence="1 2">DSM 18936</strain>
    </source>
</reference>
<gene>
    <name evidence="1" type="ORF">BDK89_2334</name>
</gene>
<keyword evidence="2" id="KW-1185">Reference proteome</keyword>
<dbReference type="OrthoDB" id="7614910at2"/>